<reference evidence="2" key="1">
    <citation type="submission" date="2016-05" db="EMBL/GenBank/DDBJ databases">
        <authorList>
            <person name="Baek K."/>
            <person name="Yang S.-J."/>
        </authorList>
    </citation>
    <scope>NUCLEOTIDE SEQUENCE [LARGE SCALE GENOMIC DNA]</scope>
    <source>
        <strain evidence="2">ST58-10</strain>
    </source>
</reference>
<dbReference type="AlphaFoldDB" id="A0A1A9F0B9"/>
<dbReference type="Proteomes" id="UP000078070">
    <property type="component" value="Chromosome"/>
</dbReference>
<dbReference type="KEGG" id="mars:A8C75_13170"/>
<proteinExistence type="predicted"/>
<gene>
    <name evidence="1" type="ORF">A8C75_13170</name>
</gene>
<dbReference type="EMBL" id="CP015839">
    <property type="protein sequence ID" value="ANG63328.1"/>
    <property type="molecule type" value="Genomic_DNA"/>
</dbReference>
<keyword evidence="2" id="KW-1185">Reference proteome</keyword>
<reference evidence="1 2" key="2">
    <citation type="journal article" date="2018" name="Int. J. Syst. Evol. Microbiol.">
        <title>Marinobacterium aestuarii sp. nov., a benzene-degrading marine bacterium isolated from estuary sediment.</title>
        <authorList>
            <person name="Bae S.S."/>
            <person name="Jung J."/>
            <person name="Chung D."/>
            <person name="Baek K."/>
        </authorList>
    </citation>
    <scope>NUCLEOTIDE SEQUENCE [LARGE SCALE GENOMIC DNA]</scope>
    <source>
        <strain evidence="1 2">ST58-10</strain>
    </source>
</reference>
<name>A0A1A9F0B9_9GAMM</name>
<sequence length="159" mass="17597">MGKILISACLLGENVRYDAQHRRLSHPVLEQWQREGRLVPFCPEVAGGLPTPRRPAEIRQRFPILVTDRDGADLTPAYLQGAELALEVAQRENCCCALLQSLSPACGRDQTYDGQFRQILVQGSGIAAAELMRHGIAVFDETRLSELFAFMAMQDQSAA</sequence>
<dbReference type="InterPro" id="IPR007553">
    <property type="entry name" value="2-thiour_desulf"/>
</dbReference>
<dbReference type="RefSeq" id="WP_067383119.1">
    <property type="nucleotide sequence ID" value="NZ_CP015839.1"/>
</dbReference>
<dbReference type="PANTHER" id="PTHR30087">
    <property type="entry name" value="INNER MEMBRANE PROTEIN"/>
    <property type="match status" value="1"/>
</dbReference>
<dbReference type="STRING" id="1821621.A8C75_13170"/>
<dbReference type="PANTHER" id="PTHR30087:SF1">
    <property type="entry name" value="HYPOTHETICAL CYTOSOLIC PROTEIN"/>
    <property type="match status" value="1"/>
</dbReference>
<dbReference type="Pfam" id="PF04463">
    <property type="entry name" value="2-thiour_desulf"/>
    <property type="match status" value="1"/>
</dbReference>
<dbReference type="OrthoDB" id="495783at2"/>
<evidence type="ECO:0000313" key="2">
    <source>
        <dbReference type="Proteomes" id="UP000078070"/>
    </source>
</evidence>
<protein>
    <submittedName>
        <fullName evidence="1">Uncharacterized protein</fullName>
    </submittedName>
</protein>
<organism evidence="1 2">
    <name type="scientific">Marinobacterium aestuarii</name>
    <dbReference type="NCBI Taxonomy" id="1821621"/>
    <lineage>
        <taxon>Bacteria</taxon>
        <taxon>Pseudomonadati</taxon>
        <taxon>Pseudomonadota</taxon>
        <taxon>Gammaproteobacteria</taxon>
        <taxon>Oceanospirillales</taxon>
        <taxon>Oceanospirillaceae</taxon>
        <taxon>Marinobacterium</taxon>
    </lineage>
</organism>
<evidence type="ECO:0000313" key="1">
    <source>
        <dbReference type="EMBL" id="ANG63328.1"/>
    </source>
</evidence>
<accession>A0A1A9F0B9</accession>